<accession>A0A552V425</accession>
<keyword evidence="1" id="KW-0805">Transcription regulation</keyword>
<name>A0A552V425_9FLAO</name>
<dbReference type="GO" id="GO:0003677">
    <property type="term" value="F:DNA binding"/>
    <property type="evidence" value="ECO:0007669"/>
    <property type="project" value="UniProtKB-UniRule"/>
</dbReference>
<dbReference type="Pfam" id="PF00440">
    <property type="entry name" value="TetR_N"/>
    <property type="match status" value="1"/>
</dbReference>
<evidence type="ECO:0000256" key="2">
    <source>
        <dbReference type="ARBA" id="ARBA00023125"/>
    </source>
</evidence>
<dbReference type="InterPro" id="IPR011075">
    <property type="entry name" value="TetR_C"/>
</dbReference>
<dbReference type="RefSeq" id="WP_143372817.1">
    <property type="nucleotide sequence ID" value="NZ_VJVZ01000004.1"/>
</dbReference>
<dbReference type="SUPFAM" id="SSF48498">
    <property type="entry name" value="Tetracyclin repressor-like, C-terminal domain"/>
    <property type="match status" value="1"/>
</dbReference>
<dbReference type="InterPro" id="IPR036271">
    <property type="entry name" value="Tet_transcr_reg_TetR-rel_C_sf"/>
</dbReference>
<evidence type="ECO:0000259" key="5">
    <source>
        <dbReference type="PROSITE" id="PS50977"/>
    </source>
</evidence>
<dbReference type="PROSITE" id="PS50977">
    <property type="entry name" value="HTH_TETR_2"/>
    <property type="match status" value="1"/>
</dbReference>
<dbReference type="InterPro" id="IPR001647">
    <property type="entry name" value="HTH_TetR"/>
</dbReference>
<dbReference type="PANTHER" id="PTHR47506:SF6">
    <property type="entry name" value="HTH-TYPE TRANSCRIPTIONAL REPRESSOR NEMR"/>
    <property type="match status" value="1"/>
</dbReference>
<dbReference type="OrthoDB" id="9798857at2"/>
<evidence type="ECO:0000256" key="1">
    <source>
        <dbReference type="ARBA" id="ARBA00023015"/>
    </source>
</evidence>
<gene>
    <name evidence="6" type="ORF">FMM05_07980</name>
</gene>
<reference evidence="6 7" key="1">
    <citation type="submission" date="2019-07" db="EMBL/GenBank/DDBJ databases">
        <title>Flavobacterium sp. nov., isolated from glacier ice.</title>
        <authorList>
            <person name="Liu Q."/>
            <person name="Xin Y.-H."/>
        </authorList>
    </citation>
    <scope>NUCLEOTIDE SEQUENCE [LARGE SCALE GENOMIC DNA]</scope>
    <source>
        <strain evidence="6 7">ZT4R6</strain>
    </source>
</reference>
<organism evidence="6 7">
    <name type="scientific">Flavobacterium zepuense</name>
    <dbReference type="NCBI Taxonomy" id="2593302"/>
    <lineage>
        <taxon>Bacteria</taxon>
        <taxon>Pseudomonadati</taxon>
        <taxon>Bacteroidota</taxon>
        <taxon>Flavobacteriia</taxon>
        <taxon>Flavobacteriales</taxon>
        <taxon>Flavobacteriaceae</taxon>
        <taxon>Flavobacterium</taxon>
    </lineage>
</organism>
<dbReference type="Gene3D" id="1.10.357.10">
    <property type="entry name" value="Tetracycline Repressor, domain 2"/>
    <property type="match status" value="1"/>
</dbReference>
<feature type="DNA-binding region" description="H-T-H motif" evidence="4">
    <location>
        <begin position="29"/>
        <end position="48"/>
    </location>
</feature>
<protein>
    <submittedName>
        <fullName evidence="6">TetR/AcrR family transcriptional regulator</fullName>
    </submittedName>
</protein>
<keyword evidence="7" id="KW-1185">Reference proteome</keyword>
<dbReference type="InterPro" id="IPR009057">
    <property type="entry name" value="Homeodomain-like_sf"/>
</dbReference>
<comment type="caution">
    <text evidence="6">The sequence shown here is derived from an EMBL/GenBank/DDBJ whole genome shotgun (WGS) entry which is preliminary data.</text>
</comment>
<dbReference type="InterPro" id="IPR023772">
    <property type="entry name" value="DNA-bd_HTH_TetR-type_CS"/>
</dbReference>
<keyword evidence="2 4" id="KW-0238">DNA-binding</keyword>
<keyword evidence="3" id="KW-0804">Transcription</keyword>
<dbReference type="AlphaFoldDB" id="A0A552V425"/>
<evidence type="ECO:0000256" key="3">
    <source>
        <dbReference type="ARBA" id="ARBA00023163"/>
    </source>
</evidence>
<dbReference type="Proteomes" id="UP000320643">
    <property type="component" value="Unassembled WGS sequence"/>
</dbReference>
<dbReference type="Pfam" id="PF16925">
    <property type="entry name" value="TetR_C_13"/>
    <property type="match status" value="1"/>
</dbReference>
<dbReference type="PROSITE" id="PS01081">
    <property type="entry name" value="HTH_TETR_1"/>
    <property type="match status" value="1"/>
</dbReference>
<evidence type="ECO:0000313" key="7">
    <source>
        <dbReference type="Proteomes" id="UP000320643"/>
    </source>
</evidence>
<dbReference type="EMBL" id="VJVZ01000004">
    <property type="protein sequence ID" value="TRW25235.1"/>
    <property type="molecule type" value="Genomic_DNA"/>
</dbReference>
<feature type="domain" description="HTH tetR-type" evidence="5">
    <location>
        <begin position="6"/>
        <end position="66"/>
    </location>
</feature>
<dbReference type="SUPFAM" id="SSF46689">
    <property type="entry name" value="Homeodomain-like"/>
    <property type="match status" value="1"/>
</dbReference>
<proteinExistence type="predicted"/>
<evidence type="ECO:0000256" key="4">
    <source>
        <dbReference type="PROSITE-ProRule" id="PRU00335"/>
    </source>
</evidence>
<evidence type="ECO:0000313" key="6">
    <source>
        <dbReference type="EMBL" id="TRW25235.1"/>
    </source>
</evidence>
<sequence length="196" mass="21747">MSAKAAATRLNILQKAFGLVYQNGYRTTSVDDIIATTQVTKGAFFYHFKNKDEMGLAMINEVMYPGMLAALAEPLINATNPVADLYIMMHALLMENPFFITKYGCPAINLIEEMAGHNELFNKALTQLSNQWQQAIVSCVDNGRAAGKIKPEVNSLQVAYFIMSGYGGIRNLGKIYGKECYTTYLAELKNYLTTLS</sequence>
<dbReference type="PANTHER" id="PTHR47506">
    <property type="entry name" value="TRANSCRIPTIONAL REGULATORY PROTEIN"/>
    <property type="match status" value="1"/>
</dbReference>
<dbReference type="PRINTS" id="PR00455">
    <property type="entry name" value="HTHTETR"/>
</dbReference>